<evidence type="ECO:0000256" key="11">
    <source>
        <dbReference type="ARBA" id="ARBA00022989"/>
    </source>
</evidence>
<evidence type="ECO:0000313" key="18">
    <source>
        <dbReference type="Ensembl" id="ENSMODP00000023053.2"/>
    </source>
</evidence>
<keyword evidence="7 17" id="KW-0812">Transmembrane</keyword>
<keyword evidence="5" id="KW-0813">Transport</keyword>
<keyword evidence="10" id="KW-0249">Electron transport</keyword>
<dbReference type="Bgee" id="ENSMODG00000018491">
    <property type="expression patterns" value="Expressed in heart and 19 other cell types or tissues"/>
</dbReference>
<evidence type="ECO:0000256" key="3">
    <source>
        <dbReference type="ARBA" id="ARBA00008915"/>
    </source>
</evidence>
<evidence type="ECO:0000313" key="19">
    <source>
        <dbReference type="Proteomes" id="UP000002280"/>
    </source>
</evidence>
<dbReference type="OMA" id="DYRMKEW"/>
<gene>
    <name evidence="18" type="primary">NDUFB11</name>
</gene>
<dbReference type="Pfam" id="PF10183">
    <property type="entry name" value="ESSS"/>
    <property type="match status" value="1"/>
</dbReference>
<dbReference type="FunCoup" id="F7BRP5">
    <property type="interactions" value="567"/>
</dbReference>
<dbReference type="Ensembl" id="ENSMODT00000023465.2">
    <property type="protein sequence ID" value="ENSMODP00000023053.2"/>
    <property type="gene ID" value="ENSMODG00000018491.2"/>
</dbReference>
<keyword evidence="12" id="KW-0496">Mitochondrion</keyword>
<keyword evidence="9" id="KW-0809">Transit peptide</keyword>
<reference evidence="18" key="3">
    <citation type="submission" date="2025-09" db="UniProtKB">
        <authorList>
            <consortium name="Ensembl"/>
        </authorList>
    </citation>
    <scope>IDENTIFICATION</scope>
</reference>
<evidence type="ECO:0000256" key="15">
    <source>
        <dbReference type="ARBA" id="ARBA00031387"/>
    </source>
</evidence>
<dbReference type="OrthoDB" id="5917019at2759"/>
<keyword evidence="13 17" id="KW-0472">Membrane</keyword>
<keyword evidence="6" id="KW-0679">Respiratory chain</keyword>
<keyword evidence="11 17" id="KW-1133">Transmembrane helix</keyword>
<reference evidence="18 19" key="1">
    <citation type="journal article" date="2007" name="Nature">
        <title>Genome of the marsupial Monodelphis domestica reveals innovation in non-coding sequences.</title>
        <authorList>
            <person name="Mikkelsen T.S."/>
            <person name="Wakefield M.J."/>
            <person name="Aken B."/>
            <person name="Amemiya C.T."/>
            <person name="Chang J.L."/>
            <person name="Duke S."/>
            <person name="Garber M."/>
            <person name="Gentles A.J."/>
            <person name="Goodstadt L."/>
            <person name="Heger A."/>
            <person name="Jurka J."/>
            <person name="Kamal M."/>
            <person name="Mauceli E."/>
            <person name="Searle S.M."/>
            <person name="Sharpe T."/>
            <person name="Baker M.L."/>
            <person name="Batzer M.A."/>
            <person name="Benos P.V."/>
            <person name="Belov K."/>
            <person name="Clamp M."/>
            <person name="Cook A."/>
            <person name="Cuff J."/>
            <person name="Das R."/>
            <person name="Davidow L."/>
            <person name="Deakin J.E."/>
            <person name="Fazzari M.J."/>
            <person name="Glass J.L."/>
            <person name="Grabherr M."/>
            <person name="Greally J.M."/>
            <person name="Gu W."/>
            <person name="Hore T.A."/>
            <person name="Huttley G.A."/>
            <person name="Kleber M."/>
            <person name="Jirtle R.L."/>
            <person name="Koina E."/>
            <person name="Lee J.T."/>
            <person name="Mahony S."/>
            <person name="Marra M.A."/>
            <person name="Miller R.D."/>
            <person name="Nicholls R.D."/>
            <person name="Oda M."/>
            <person name="Papenfuss A.T."/>
            <person name="Parra Z.E."/>
            <person name="Pollock D.D."/>
            <person name="Ray D.A."/>
            <person name="Schein J.E."/>
            <person name="Speed T.P."/>
            <person name="Thompson K."/>
            <person name="VandeBerg J.L."/>
            <person name="Wade C.M."/>
            <person name="Walker J.A."/>
            <person name="Waters P.D."/>
            <person name="Webber C."/>
            <person name="Weidman J.R."/>
            <person name="Xie X."/>
            <person name="Zody M.C."/>
            <person name="Baldwin J."/>
            <person name="Abdouelleil A."/>
            <person name="Abdulkadir J."/>
            <person name="Abebe A."/>
            <person name="Abera B."/>
            <person name="Abreu J."/>
            <person name="Acer S.C."/>
            <person name="Aftuck L."/>
            <person name="Alexander A."/>
            <person name="An P."/>
            <person name="Anderson E."/>
            <person name="Anderson S."/>
            <person name="Arachi H."/>
            <person name="Azer M."/>
            <person name="Bachantsang P."/>
            <person name="Barry A."/>
            <person name="Bayul T."/>
            <person name="Berlin A."/>
            <person name="Bessette D."/>
            <person name="Bloom T."/>
            <person name="Bloom T."/>
            <person name="Boguslavskiy L."/>
            <person name="Bonnet C."/>
            <person name="Boukhgalter B."/>
            <person name="Bourzgui I."/>
            <person name="Brown A."/>
            <person name="Cahill P."/>
            <person name="Channer S."/>
            <person name="Cheshatsang Y."/>
            <person name="Chuda L."/>
            <person name="Citroen M."/>
            <person name="Collymore A."/>
            <person name="Cooke P."/>
            <person name="Costello M."/>
            <person name="D'Aco K."/>
            <person name="Daza R."/>
            <person name="De Haan G."/>
            <person name="DeGray S."/>
            <person name="DeMaso C."/>
            <person name="Dhargay N."/>
            <person name="Dooley K."/>
            <person name="Dooley E."/>
            <person name="Doricent M."/>
            <person name="Dorje P."/>
            <person name="Dorjee K."/>
            <person name="Dupes A."/>
            <person name="Elong R."/>
            <person name="Falk J."/>
            <person name="Farina A."/>
            <person name="Faro S."/>
            <person name="Ferguson D."/>
            <person name="Fisher S."/>
            <person name="Foley C.D."/>
            <person name="Franke A."/>
            <person name="Friedrich D."/>
            <person name="Gadbois L."/>
            <person name="Gearin G."/>
            <person name="Gearin C.R."/>
            <person name="Giannoukos G."/>
            <person name="Goode T."/>
            <person name="Graham J."/>
            <person name="Grandbois E."/>
            <person name="Grewal S."/>
            <person name="Gyaltsen K."/>
            <person name="Hafez N."/>
            <person name="Hagos B."/>
            <person name="Hall J."/>
            <person name="Henson C."/>
            <person name="Hollinger A."/>
            <person name="Honan T."/>
            <person name="Huard M.D."/>
            <person name="Hughes L."/>
            <person name="Hurhula B."/>
            <person name="Husby M.E."/>
            <person name="Kamat A."/>
            <person name="Kanga B."/>
            <person name="Kashin S."/>
            <person name="Khazanovich D."/>
            <person name="Kisner P."/>
            <person name="Lance K."/>
            <person name="Lara M."/>
            <person name="Lee W."/>
            <person name="Lennon N."/>
            <person name="Letendre F."/>
            <person name="LeVine R."/>
            <person name="Lipovsky A."/>
            <person name="Liu X."/>
            <person name="Liu J."/>
            <person name="Liu S."/>
            <person name="Lokyitsang T."/>
            <person name="Lokyitsang Y."/>
            <person name="Lubonja R."/>
            <person name="Lui A."/>
            <person name="MacDonald P."/>
            <person name="Magnisalis V."/>
            <person name="Maru K."/>
            <person name="Matthews C."/>
            <person name="McCusker W."/>
            <person name="McDonough S."/>
            <person name="Mehta T."/>
            <person name="Meldrim J."/>
            <person name="Meneus L."/>
            <person name="Mihai O."/>
            <person name="Mihalev A."/>
            <person name="Mihova T."/>
            <person name="Mittelman R."/>
            <person name="Mlenga V."/>
            <person name="Montmayeur A."/>
            <person name="Mulrain L."/>
            <person name="Navidi A."/>
            <person name="Naylor J."/>
            <person name="Negash T."/>
            <person name="Nguyen T."/>
            <person name="Nguyen N."/>
            <person name="Nicol R."/>
            <person name="Norbu C."/>
            <person name="Norbu N."/>
            <person name="Novod N."/>
            <person name="O'Neill B."/>
            <person name="Osman S."/>
            <person name="Markiewicz E."/>
            <person name="Oyono O.L."/>
            <person name="Patti C."/>
            <person name="Phunkhang P."/>
            <person name="Pierre F."/>
            <person name="Priest M."/>
            <person name="Raghuraman S."/>
            <person name="Rege F."/>
            <person name="Reyes R."/>
            <person name="Rise C."/>
            <person name="Rogov P."/>
            <person name="Ross K."/>
            <person name="Ryan E."/>
            <person name="Settipalli S."/>
            <person name="Shea T."/>
            <person name="Sherpa N."/>
            <person name="Shi L."/>
            <person name="Shih D."/>
            <person name="Sparrow T."/>
            <person name="Spaulding J."/>
            <person name="Stalker J."/>
            <person name="Stange-Thomann N."/>
            <person name="Stavropoulos S."/>
            <person name="Stone C."/>
            <person name="Strader C."/>
            <person name="Tesfaye S."/>
            <person name="Thomson T."/>
            <person name="Thoulutsang Y."/>
            <person name="Thoulutsang D."/>
            <person name="Topham K."/>
            <person name="Topping I."/>
            <person name="Tsamla T."/>
            <person name="Vassiliev H."/>
            <person name="Vo A."/>
            <person name="Wangchuk T."/>
            <person name="Wangdi T."/>
            <person name="Weiand M."/>
            <person name="Wilkinson J."/>
            <person name="Wilson A."/>
            <person name="Yadav S."/>
            <person name="Young G."/>
            <person name="Yu Q."/>
            <person name="Zembek L."/>
            <person name="Zhong D."/>
            <person name="Zimmer A."/>
            <person name="Zwirko Z."/>
            <person name="Jaffe D.B."/>
            <person name="Alvarez P."/>
            <person name="Brockman W."/>
            <person name="Butler J."/>
            <person name="Chin C."/>
            <person name="Gnerre S."/>
            <person name="MacCallum I."/>
            <person name="Graves J.A."/>
            <person name="Ponting C.P."/>
            <person name="Breen M."/>
            <person name="Samollow P.B."/>
            <person name="Lander E.S."/>
            <person name="Lindblad-Toh K."/>
        </authorList>
    </citation>
    <scope>NUCLEOTIDE SEQUENCE [LARGE SCALE GENOMIC DNA]</scope>
</reference>
<dbReference type="STRING" id="13616.ENSMODP00000023053"/>
<accession>F7BRP5</accession>
<feature type="transmembrane region" description="Helical" evidence="17">
    <location>
        <begin position="92"/>
        <end position="113"/>
    </location>
</feature>
<evidence type="ECO:0000256" key="17">
    <source>
        <dbReference type="SAM" id="Phobius"/>
    </source>
</evidence>
<evidence type="ECO:0000256" key="14">
    <source>
        <dbReference type="ARBA" id="ARBA00030753"/>
    </source>
</evidence>
<name>F7BRP5_MONDO</name>
<organism evidence="18 19">
    <name type="scientific">Monodelphis domestica</name>
    <name type="common">Gray short-tailed opossum</name>
    <dbReference type="NCBI Taxonomy" id="13616"/>
    <lineage>
        <taxon>Eukaryota</taxon>
        <taxon>Metazoa</taxon>
        <taxon>Chordata</taxon>
        <taxon>Craniata</taxon>
        <taxon>Vertebrata</taxon>
        <taxon>Euteleostomi</taxon>
        <taxon>Mammalia</taxon>
        <taxon>Metatheria</taxon>
        <taxon>Didelphimorphia</taxon>
        <taxon>Didelphidae</taxon>
        <taxon>Monodelphis</taxon>
    </lineage>
</organism>
<evidence type="ECO:0000256" key="1">
    <source>
        <dbReference type="ARBA" id="ARBA00003195"/>
    </source>
</evidence>
<dbReference type="GeneID" id="100618050"/>
<evidence type="ECO:0000256" key="16">
    <source>
        <dbReference type="ARBA" id="ARBA00046528"/>
    </source>
</evidence>
<dbReference type="PANTHER" id="PTHR13327:SF0">
    <property type="entry name" value="NADH DEHYDROGENASE [UBIQUINONE] 1 BETA SUBCOMPLEX SUBUNIT 11, MITOCHONDRIAL"/>
    <property type="match status" value="1"/>
</dbReference>
<evidence type="ECO:0000256" key="6">
    <source>
        <dbReference type="ARBA" id="ARBA00022660"/>
    </source>
</evidence>
<evidence type="ECO:0000256" key="4">
    <source>
        <dbReference type="ARBA" id="ARBA00018632"/>
    </source>
</evidence>
<reference evidence="18" key="2">
    <citation type="submission" date="2025-08" db="UniProtKB">
        <authorList>
            <consortium name="Ensembl"/>
        </authorList>
    </citation>
    <scope>IDENTIFICATION</scope>
</reference>
<evidence type="ECO:0000256" key="8">
    <source>
        <dbReference type="ARBA" id="ARBA00022792"/>
    </source>
</evidence>
<evidence type="ECO:0000256" key="13">
    <source>
        <dbReference type="ARBA" id="ARBA00023136"/>
    </source>
</evidence>
<dbReference type="GO" id="GO:0045271">
    <property type="term" value="C:respiratory chain complex I"/>
    <property type="evidence" value="ECO:0000318"/>
    <property type="project" value="GO_Central"/>
</dbReference>
<comment type="subcellular location">
    <subcellularLocation>
        <location evidence="2">Mitochondrion inner membrane</location>
        <topology evidence="2">Single-pass membrane protein</topology>
    </subcellularLocation>
</comment>
<keyword evidence="8" id="KW-0999">Mitochondrion inner membrane</keyword>
<dbReference type="RefSeq" id="XP_003341242.1">
    <property type="nucleotide sequence ID" value="XM_003341194.4"/>
</dbReference>
<dbReference type="InParanoid" id="F7BRP5"/>
<dbReference type="AlphaFoldDB" id="F7BRP5"/>
<dbReference type="GO" id="GO:0005743">
    <property type="term" value="C:mitochondrial inner membrane"/>
    <property type="evidence" value="ECO:0007669"/>
    <property type="project" value="UniProtKB-SubCell"/>
</dbReference>
<evidence type="ECO:0000256" key="5">
    <source>
        <dbReference type="ARBA" id="ARBA00022448"/>
    </source>
</evidence>
<proteinExistence type="inferred from homology"/>
<dbReference type="Proteomes" id="UP000002280">
    <property type="component" value="Chromosome 4"/>
</dbReference>
<dbReference type="HOGENOM" id="CLU_109862_0_0_1"/>
<keyword evidence="19" id="KW-1185">Reference proteome</keyword>
<dbReference type="PANTHER" id="PTHR13327">
    <property type="entry name" value="NADH-UBIQUINONE OXIDOREDUCTASE ESSS SUBUNIT, MITOCHONDRIAL PRECURSOR"/>
    <property type="match status" value="1"/>
</dbReference>
<comment type="similarity">
    <text evidence="3">Belongs to the complex I NDUFB11 subunit family.</text>
</comment>
<protein>
    <recommendedName>
        <fullName evidence="4">NADH dehydrogenase [ubiquinone] 1 beta subcomplex subunit 11, mitochondrial</fullName>
    </recommendedName>
    <alternativeName>
        <fullName evidence="15">Complex I-ESSS</fullName>
    </alternativeName>
    <alternativeName>
        <fullName evidence="14">NADH-ubiquinone oxidoreductase ESSS subunit</fullName>
    </alternativeName>
</protein>
<comment type="function">
    <text evidence="1">Accessory subunit of the mitochondrial membrane respiratory chain NADH dehydrogenase (Complex I), that is believed not to be involved in catalysis. Complex I functions in the transfer of electrons from NADH to the respiratory chain. The immediate electron acceptor for the enzyme is believed to be ubiquinone.</text>
</comment>
<evidence type="ECO:0000256" key="2">
    <source>
        <dbReference type="ARBA" id="ARBA00004434"/>
    </source>
</evidence>
<comment type="subunit">
    <text evidence="16">Complex I is composed of 45 different subunits. Interacts with BCAP31.</text>
</comment>
<evidence type="ECO:0000256" key="9">
    <source>
        <dbReference type="ARBA" id="ARBA00022946"/>
    </source>
</evidence>
<dbReference type="CTD" id="54539"/>
<sequence length="157" mass="17608">MAAALAVGGLLGVCSRRLLGAARRVPVANALRWRSATTGAVVTPPEVKKRPKAPEVAWQEDPEHEDVNLYEKNPDAHGFDDDPFIDLWNMRIVFFLGVSVAIVLGSTFVAYLPDHKMKEWARREAEILVKIRETQGLPLMESNYFDPKKIILPDDDE</sequence>
<dbReference type="KEGG" id="mdo:100618050"/>
<evidence type="ECO:0000256" key="10">
    <source>
        <dbReference type="ARBA" id="ARBA00022982"/>
    </source>
</evidence>
<dbReference type="eggNOG" id="KOG4808">
    <property type="taxonomic scope" value="Eukaryota"/>
</dbReference>
<evidence type="ECO:0000256" key="12">
    <source>
        <dbReference type="ARBA" id="ARBA00023128"/>
    </source>
</evidence>
<dbReference type="GeneTree" id="ENSGT00390000003022"/>
<evidence type="ECO:0000256" key="7">
    <source>
        <dbReference type="ARBA" id="ARBA00022692"/>
    </source>
</evidence>
<dbReference type="InterPro" id="IPR019329">
    <property type="entry name" value="NADH_UbQ_OxRdtase_ESSS_su"/>
</dbReference>